<dbReference type="EMBL" id="PDWK01000009">
    <property type="protein sequence ID" value="KAF1690189.1"/>
    <property type="molecule type" value="Genomic_DNA"/>
</dbReference>
<proteinExistence type="predicted"/>
<dbReference type="Proteomes" id="UP000717981">
    <property type="component" value="Unassembled WGS sequence"/>
</dbReference>
<gene>
    <name evidence="1" type="ORF">CR938_03155</name>
</gene>
<reference evidence="1" key="1">
    <citation type="submission" date="2017-10" db="EMBL/GenBank/DDBJ databases">
        <title>Whole genome sequencing of members of genus Pseudoxanthomonas.</title>
        <authorList>
            <person name="Kumar S."/>
            <person name="Bansal K."/>
            <person name="Kaur A."/>
            <person name="Patil P."/>
            <person name="Sharma S."/>
            <person name="Patil P.B."/>
        </authorList>
    </citation>
    <scope>NUCLEOTIDE SEQUENCE</scope>
    <source>
        <strain evidence="1">DSM 22914</strain>
    </source>
</reference>
<keyword evidence="2" id="KW-1185">Reference proteome</keyword>
<comment type="caution">
    <text evidence="1">The sequence shown here is derived from an EMBL/GenBank/DDBJ whole genome shotgun (WGS) entry which is preliminary data.</text>
</comment>
<dbReference type="RefSeq" id="WP_162123617.1">
    <property type="nucleotide sequence ID" value="NZ_PDWK01000009.1"/>
</dbReference>
<evidence type="ECO:0000313" key="2">
    <source>
        <dbReference type="Proteomes" id="UP000717981"/>
    </source>
</evidence>
<name>A0A921NUG7_9GAMM</name>
<accession>A0A921NUG7</accession>
<dbReference type="AlphaFoldDB" id="A0A921NUG7"/>
<evidence type="ECO:0000313" key="1">
    <source>
        <dbReference type="EMBL" id="KAF1690189.1"/>
    </source>
</evidence>
<sequence>MDEFLRPYSDATKEAARLILSDERTRRHVSQMHWSDLENVIHVFELATNRRAWDSLTGREQREWMDAFDKTFSRLVELLQTAPTPPESWGFPVRMDALLYAAEAMGVPVPPEGDVDGRLSATLRLEEAVDATGWTIIDALQHFKAQQGWDIAIPQQLPKPRDAKAPRAAFLRQLQSVSPGLTSAVVAALASVMFGEEVDERTVRAFKPERFLDKSKNPS</sequence>
<organism evidence="1 2">
    <name type="scientific">Pseudoxanthomonas taiwanensis</name>
    <dbReference type="NCBI Taxonomy" id="176598"/>
    <lineage>
        <taxon>Bacteria</taxon>
        <taxon>Pseudomonadati</taxon>
        <taxon>Pseudomonadota</taxon>
        <taxon>Gammaproteobacteria</taxon>
        <taxon>Lysobacterales</taxon>
        <taxon>Lysobacteraceae</taxon>
        <taxon>Pseudoxanthomonas</taxon>
    </lineage>
</organism>
<protein>
    <submittedName>
        <fullName evidence="1">Uncharacterized protein</fullName>
    </submittedName>
</protein>